<name>A0ABV4D8H2_9LACT</name>
<reference evidence="12 13" key="1">
    <citation type="submission" date="2024-03" db="EMBL/GenBank/DDBJ databases">
        <title>Mouse gut bacterial collection (mGBC) of GemPharmatech.</title>
        <authorList>
            <person name="He Y."/>
            <person name="Dong L."/>
            <person name="Wu D."/>
            <person name="Gao X."/>
            <person name="Lin Z."/>
        </authorList>
    </citation>
    <scope>NUCLEOTIDE SEQUENCE [LARGE SCALE GENOMIC DNA]</scope>
    <source>
        <strain evidence="12 13">20-218</strain>
    </source>
</reference>
<comment type="subcellular location">
    <subcellularLocation>
        <location evidence="1">Cell membrane</location>
        <topology evidence="1">Multi-pass membrane protein</topology>
    </subcellularLocation>
</comment>
<keyword evidence="10" id="KW-0175">Coiled coil</keyword>
<sequence length="985" mass="111013">MVHKKINSVFKRIEIMSLVLFSVALLLLAGLFIFMTVTREEKQENLAKPTIALVNEDESGSFNKRSYTFGKDFVNRVSRDTAYNWQVVSRSVADRAYSEHSVDAVIYIPQSFSKNILTLQAMTPTKARMDYKVQTDHTALNRQALQHKVSEVLGDFNRSIVKMYYASVAGNIAEAQNNMNGAVDHQTQILGALSGTILPDFTQTHQGYGSVLSFSNMLQGQNSSWISSQNAFTESTKAGLKATSESLSRQEKPLTDYFESQKEILYTNIYNGNQALTYQGEQDKQFYDNNFDNYIHQLSKGDAVNWRGFAGLSSVEGNGDLDQFNHRESEYQDLADKYNKAIAVTKANFETQLQNMGTSRTELLALESKLLREYFALHQDISLENFDLPSSSFKKSDSKLALAEKIGATFDHNDILKAGPIKAYQDKILSLLRQLPHNQEAITSLFDHLEKNTAFDRQDYDNKLKLIAKYIQDLNHDENQDNNIGETPDLDLIFPEEVTQQTVKKTLRVKVPADAVYTVKAELNGRPLVPNEGFPTFSPKPLYTSFKADQDSGHKGSYHIYNKQDYKGEEPQITDPEVDTTPPMIPQPRASVTLPADITKPAIPALDTLVSFEYSIDLGEAEEAYFEFFVTNDEEENKVVFEQSEHLVLMPRDVTQEYIGSKGFGTISNYLSKVDTISHLLLFLYGRPDEQIETYAKNPPANFFEEASSVYKSYGAIHSALILDYLDESGEEVGNYHDLGKDNITRIIAQIKAVSSVMYGIQKDHERLNQVNVPVDYFSQSKEELNNWYSQAMTLIDTSVDSWQAKQSDLVQLKAEKWAGQAQGKAELYGDEAANANLYASISRLIKSSSETADKTFESAQIIKDNKQDFEELMAQVDKTKRDAERTMADTDQTIKVGSSALASSQAYKEQFGTVLRNTRTEGNDKEEIFDFFAQPIQAEDTTAQASAITVSYFDWRWVIVFGAGLIFGLISMLVFNLRRRKKGG</sequence>
<evidence type="ECO:0000256" key="9">
    <source>
        <dbReference type="ARBA" id="ARBA00046722"/>
    </source>
</evidence>
<feature type="transmembrane region" description="Helical" evidence="11">
    <location>
        <begin position="12"/>
        <end position="35"/>
    </location>
</feature>
<keyword evidence="5 11" id="KW-0812">Transmembrane</keyword>
<comment type="similarity">
    <text evidence="2">Belongs to the EsaA family.</text>
</comment>
<proteinExistence type="inferred from homology"/>
<evidence type="ECO:0000256" key="11">
    <source>
        <dbReference type="SAM" id="Phobius"/>
    </source>
</evidence>
<evidence type="ECO:0000256" key="4">
    <source>
        <dbReference type="ARBA" id="ARBA00022475"/>
    </source>
</evidence>
<dbReference type="RefSeq" id="WP_369917932.1">
    <property type="nucleotide sequence ID" value="NZ_JBCLSQ010000007.1"/>
</dbReference>
<evidence type="ECO:0000256" key="1">
    <source>
        <dbReference type="ARBA" id="ARBA00004651"/>
    </source>
</evidence>
<comment type="caution">
    <text evidence="12">The sequence shown here is derived from an EMBL/GenBank/DDBJ whole genome shotgun (WGS) entry which is preliminary data.</text>
</comment>
<keyword evidence="13" id="KW-1185">Reference proteome</keyword>
<dbReference type="InterPro" id="IPR051328">
    <property type="entry name" value="T7SS_ABC-Transporter"/>
</dbReference>
<evidence type="ECO:0000313" key="13">
    <source>
        <dbReference type="Proteomes" id="UP001565242"/>
    </source>
</evidence>
<keyword evidence="6 11" id="KW-1133">Transmembrane helix</keyword>
<evidence type="ECO:0000256" key="8">
    <source>
        <dbReference type="ARBA" id="ARBA00023136"/>
    </source>
</evidence>
<evidence type="ECO:0000256" key="5">
    <source>
        <dbReference type="ARBA" id="ARBA00022692"/>
    </source>
</evidence>
<dbReference type="Proteomes" id="UP001565242">
    <property type="component" value="Unassembled WGS sequence"/>
</dbReference>
<evidence type="ECO:0000256" key="10">
    <source>
        <dbReference type="SAM" id="Coils"/>
    </source>
</evidence>
<keyword evidence="7" id="KW-0843">Virulence</keyword>
<dbReference type="InterPro" id="IPR023838">
    <property type="entry name" value="T7SS_EsaA"/>
</dbReference>
<keyword evidence="8 11" id="KW-0472">Membrane</keyword>
<dbReference type="EMBL" id="JBCLSQ010000007">
    <property type="protein sequence ID" value="MEY8537589.1"/>
    <property type="molecule type" value="Genomic_DNA"/>
</dbReference>
<feature type="transmembrane region" description="Helical" evidence="11">
    <location>
        <begin position="956"/>
        <end position="976"/>
    </location>
</feature>
<evidence type="ECO:0000313" key="12">
    <source>
        <dbReference type="EMBL" id="MEY8537589.1"/>
    </source>
</evidence>
<evidence type="ECO:0000256" key="6">
    <source>
        <dbReference type="ARBA" id="ARBA00022989"/>
    </source>
</evidence>
<protein>
    <recommendedName>
        <fullName evidence="3">Type VII secretion system accessory factor EsaA</fullName>
    </recommendedName>
</protein>
<organism evidence="12 13">
    <name type="scientific">Lactococcus muris</name>
    <dbReference type="NCBI Taxonomy" id="2941330"/>
    <lineage>
        <taxon>Bacteria</taxon>
        <taxon>Bacillati</taxon>
        <taxon>Bacillota</taxon>
        <taxon>Bacilli</taxon>
        <taxon>Lactobacillales</taxon>
        <taxon>Streptococcaceae</taxon>
        <taxon>Lactococcus</taxon>
    </lineage>
</organism>
<dbReference type="PANTHER" id="PTHR43077">
    <property type="entry name" value="TRANSPORT PERMEASE YVFS-RELATED"/>
    <property type="match status" value="1"/>
</dbReference>
<evidence type="ECO:0000256" key="3">
    <source>
        <dbReference type="ARBA" id="ARBA00020819"/>
    </source>
</evidence>
<accession>A0ABV4D8H2</accession>
<comment type="subunit">
    <text evidence="9">Homodimer. Interacts with EssB.</text>
</comment>
<gene>
    <name evidence="12" type="primary">esaA</name>
    <name evidence="12" type="ORF">AALM99_03875</name>
</gene>
<evidence type="ECO:0000256" key="2">
    <source>
        <dbReference type="ARBA" id="ARBA00008338"/>
    </source>
</evidence>
<dbReference type="NCBIfam" id="TIGR03929">
    <property type="entry name" value="T7_esaA_Nterm"/>
    <property type="match status" value="1"/>
</dbReference>
<dbReference type="PANTHER" id="PTHR43077:SF10">
    <property type="entry name" value="TRANSPORT PERMEASE PROTEIN"/>
    <property type="match status" value="1"/>
</dbReference>
<dbReference type="Gene3D" id="3.40.1710.10">
    <property type="entry name" value="abc type-2 transporter like domain"/>
    <property type="match status" value="1"/>
</dbReference>
<keyword evidence="4" id="KW-1003">Cell membrane</keyword>
<feature type="coiled-coil region" evidence="10">
    <location>
        <begin position="863"/>
        <end position="890"/>
    </location>
</feature>
<evidence type="ECO:0000256" key="7">
    <source>
        <dbReference type="ARBA" id="ARBA00023026"/>
    </source>
</evidence>